<dbReference type="EMBL" id="BART01038821">
    <property type="protein sequence ID" value="GAH07916.1"/>
    <property type="molecule type" value="Genomic_DNA"/>
</dbReference>
<reference evidence="1" key="1">
    <citation type="journal article" date="2014" name="Front. Microbiol.">
        <title>High frequency of phylogenetically diverse reductive dehalogenase-homologous genes in deep subseafloor sedimentary metagenomes.</title>
        <authorList>
            <person name="Kawai M."/>
            <person name="Futagami T."/>
            <person name="Toyoda A."/>
            <person name="Takaki Y."/>
            <person name="Nishi S."/>
            <person name="Hori S."/>
            <person name="Arai W."/>
            <person name="Tsubouchi T."/>
            <person name="Morono Y."/>
            <person name="Uchiyama I."/>
            <person name="Ito T."/>
            <person name="Fujiyama A."/>
            <person name="Inagaki F."/>
            <person name="Takami H."/>
        </authorList>
    </citation>
    <scope>NUCLEOTIDE SEQUENCE</scope>
    <source>
        <strain evidence="1">Expedition CK06-06</strain>
    </source>
</reference>
<gene>
    <name evidence="1" type="ORF">S01H4_64157</name>
</gene>
<dbReference type="AlphaFoldDB" id="X1CHY0"/>
<evidence type="ECO:0000313" key="1">
    <source>
        <dbReference type="EMBL" id="GAH07916.1"/>
    </source>
</evidence>
<protein>
    <submittedName>
        <fullName evidence="1">Uncharacterized protein</fullName>
    </submittedName>
</protein>
<sequence length="58" mass="6774">MKVHVDGEMYDSECQPISVVLSQKDKENISNMAPDATEYCSYPDDMNAKDIERWMREE</sequence>
<name>X1CHY0_9ZZZZ</name>
<proteinExistence type="predicted"/>
<accession>X1CHY0</accession>
<comment type="caution">
    <text evidence="1">The sequence shown here is derived from an EMBL/GenBank/DDBJ whole genome shotgun (WGS) entry which is preliminary data.</text>
</comment>
<organism evidence="1">
    <name type="scientific">marine sediment metagenome</name>
    <dbReference type="NCBI Taxonomy" id="412755"/>
    <lineage>
        <taxon>unclassified sequences</taxon>
        <taxon>metagenomes</taxon>
        <taxon>ecological metagenomes</taxon>
    </lineage>
</organism>